<dbReference type="InParanoid" id="A0A2T2ZX60"/>
<name>A0A2T2ZX60_9PEZI</name>
<sequence>MQRSCMCSKSSASAVWLSRMETRHVREEFKRTRRWWGHEAAMYQDNAIEVSSKQGNLLRYLTMSEGPYQSNAAMPFQSHQQHEPRLEFSQVYCRWKRIGRQRLDVRRKSNNDCQSAVFVSKISRRNSLLLRYVLMTVVVQFRMSIVDAEPNACLLCVCPLVGRGATAVYRIAG</sequence>
<dbReference type="EMBL" id="KZ678591">
    <property type="protein sequence ID" value="PSR78811.1"/>
    <property type="molecule type" value="Genomic_DNA"/>
</dbReference>
<evidence type="ECO:0000313" key="2">
    <source>
        <dbReference type="Proteomes" id="UP000241462"/>
    </source>
</evidence>
<proteinExistence type="predicted"/>
<evidence type="ECO:0000313" key="1">
    <source>
        <dbReference type="EMBL" id="PSR78811.1"/>
    </source>
</evidence>
<dbReference type="AlphaFoldDB" id="A0A2T2ZX60"/>
<protein>
    <submittedName>
        <fullName evidence="1">Uncharacterized protein</fullName>
    </submittedName>
</protein>
<dbReference type="Proteomes" id="UP000241462">
    <property type="component" value="Unassembled WGS sequence"/>
</dbReference>
<organism evidence="1 2">
    <name type="scientific">Coniella lustricola</name>
    <dbReference type="NCBI Taxonomy" id="2025994"/>
    <lineage>
        <taxon>Eukaryota</taxon>
        <taxon>Fungi</taxon>
        <taxon>Dikarya</taxon>
        <taxon>Ascomycota</taxon>
        <taxon>Pezizomycotina</taxon>
        <taxon>Sordariomycetes</taxon>
        <taxon>Sordariomycetidae</taxon>
        <taxon>Diaporthales</taxon>
        <taxon>Schizoparmaceae</taxon>
        <taxon>Coniella</taxon>
    </lineage>
</organism>
<gene>
    <name evidence="1" type="ORF">BD289DRAFT_114301</name>
</gene>
<reference evidence="1 2" key="1">
    <citation type="journal article" date="2018" name="Mycol. Prog.">
        <title>Coniella lustricola, a new species from submerged detritus.</title>
        <authorList>
            <person name="Raudabaugh D.B."/>
            <person name="Iturriaga T."/>
            <person name="Carver A."/>
            <person name="Mondo S."/>
            <person name="Pangilinan J."/>
            <person name="Lipzen A."/>
            <person name="He G."/>
            <person name="Amirebrahimi M."/>
            <person name="Grigoriev I.V."/>
            <person name="Miller A.N."/>
        </authorList>
    </citation>
    <scope>NUCLEOTIDE SEQUENCE [LARGE SCALE GENOMIC DNA]</scope>
    <source>
        <strain evidence="1 2">B22-T-1</strain>
    </source>
</reference>
<accession>A0A2T2ZX60</accession>
<keyword evidence="2" id="KW-1185">Reference proteome</keyword>